<dbReference type="GeneID" id="86941730"/>
<gene>
    <name evidence="6" type="ORF">HMPREF9623_02013</name>
</gene>
<dbReference type="GO" id="GO:0003700">
    <property type="term" value="F:DNA-binding transcription factor activity"/>
    <property type="evidence" value="ECO:0007669"/>
    <property type="project" value="InterPro"/>
</dbReference>
<sequence length="310" mass="35830">MTLQQIYYLTEIADAGSINRAAEKLFLSQPALTNAVKEAEEELGFRLFNRNSRGISLTPDGTEFLARARELHQQYELLMDRFGASRQIRQRFSISTQHYSFVTQAFANMTRRFDTNEYQFSVLETRTNDVIRNVISGKSDVGILYESSFNHRFLSKIFREELLEFHPLIECNAYVYLYKDHPLASLDAISFEELQPYPCIQFDQGEDSSAFLAEEILSDRDYPRVIKTSDRATNLNLMRSIQGYTLCSGIISRDLNGSDYVAVPFREDRHNKNQTMRIGYIFKKGTVPNDLMLHFLEEIERCLSAERTAG</sequence>
<evidence type="ECO:0000256" key="4">
    <source>
        <dbReference type="ARBA" id="ARBA00023163"/>
    </source>
</evidence>
<dbReference type="PRINTS" id="PR00039">
    <property type="entry name" value="HTHLYSR"/>
</dbReference>
<evidence type="ECO:0000313" key="6">
    <source>
        <dbReference type="EMBL" id="EHO15692.1"/>
    </source>
</evidence>
<accession>A0AA36Y3B7</accession>
<dbReference type="AlphaFoldDB" id="A0AA36Y3B7"/>
<keyword evidence="3" id="KW-0238">DNA-binding</keyword>
<dbReference type="SUPFAM" id="SSF46785">
    <property type="entry name" value="Winged helix' DNA-binding domain"/>
    <property type="match status" value="1"/>
</dbReference>
<evidence type="ECO:0000256" key="1">
    <source>
        <dbReference type="ARBA" id="ARBA00009437"/>
    </source>
</evidence>
<evidence type="ECO:0000259" key="5">
    <source>
        <dbReference type="PROSITE" id="PS50931"/>
    </source>
</evidence>
<dbReference type="PANTHER" id="PTHR30346">
    <property type="entry name" value="TRANSCRIPTIONAL DUAL REGULATOR HCAR-RELATED"/>
    <property type="match status" value="1"/>
</dbReference>
<dbReference type="EMBL" id="AGEL01000015">
    <property type="protein sequence ID" value="EHO15692.1"/>
    <property type="molecule type" value="Genomic_DNA"/>
</dbReference>
<evidence type="ECO:0000256" key="3">
    <source>
        <dbReference type="ARBA" id="ARBA00023125"/>
    </source>
</evidence>
<reference evidence="6 7" key="1">
    <citation type="submission" date="2011-10" db="EMBL/GenBank/DDBJ databases">
        <title>The Genome Sequence of Lachnospiraceae bacterium ACC2.</title>
        <authorList>
            <consortium name="The Broad Institute Genome Sequencing Platform"/>
            <person name="Earl A."/>
            <person name="Ward D."/>
            <person name="Feldgarden M."/>
            <person name="Gevers D."/>
            <person name="Sizova M."/>
            <person name="Hazen A."/>
            <person name="Epstein S."/>
            <person name="Young S.K."/>
            <person name="Zeng Q."/>
            <person name="Gargeya S."/>
            <person name="Fitzgerald M."/>
            <person name="Haas B."/>
            <person name="Abouelleil A."/>
            <person name="Alvarado L."/>
            <person name="Arachchi H.M."/>
            <person name="Berlin A."/>
            <person name="Brown A."/>
            <person name="Chapman S.B."/>
            <person name="Chen Z."/>
            <person name="Dunbar C."/>
            <person name="Freedman E."/>
            <person name="Gearin G."/>
            <person name="Goldberg J."/>
            <person name="Griggs A."/>
            <person name="Gujja S."/>
            <person name="Heiman D."/>
            <person name="Howarth C."/>
            <person name="Larson L."/>
            <person name="Lui A."/>
            <person name="MacDonald P.J.P."/>
            <person name="Montmayeur A."/>
            <person name="Murphy C."/>
            <person name="Neiman D."/>
            <person name="Pearson M."/>
            <person name="Priest M."/>
            <person name="Roberts A."/>
            <person name="Saif S."/>
            <person name="Shea T."/>
            <person name="Shenoy N."/>
            <person name="Sisk P."/>
            <person name="Stolte C."/>
            <person name="Sykes S."/>
            <person name="Wortman J."/>
            <person name="Nusbaum C."/>
            <person name="Birren B."/>
        </authorList>
    </citation>
    <scope>NUCLEOTIDE SEQUENCE [LARGE SCALE GENOMIC DNA]</scope>
    <source>
        <strain evidence="6 7">ACC2</strain>
    </source>
</reference>
<dbReference type="RefSeq" id="WP_009533819.1">
    <property type="nucleotide sequence ID" value="NZ_JH590865.1"/>
</dbReference>
<comment type="similarity">
    <text evidence="1">Belongs to the LysR transcriptional regulatory family.</text>
</comment>
<keyword evidence="7" id="KW-1185">Reference proteome</keyword>
<dbReference type="PANTHER" id="PTHR30346:SF0">
    <property type="entry name" value="HCA OPERON TRANSCRIPTIONAL ACTIVATOR HCAR"/>
    <property type="match status" value="1"/>
</dbReference>
<feature type="domain" description="HTH lysR-type" evidence="5">
    <location>
        <begin position="1"/>
        <end position="58"/>
    </location>
</feature>
<dbReference type="Pfam" id="PF00126">
    <property type="entry name" value="HTH_1"/>
    <property type="match status" value="1"/>
</dbReference>
<dbReference type="Proteomes" id="UP000018466">
    <property type="component" value="Unassembled WGS sequence"/>
</dbReference>
<dbReference type="SUPFAM" id="SSF53850">
    <property type="entry name" value="Periplasmic binding protein-like II"/>
    <property type="match status" value="1"/>
</dbReference>
<protein>
    <recommendedName>
        <fullName evidence="5">HTH lysR-type domain-containing protein</fullName>
    </recommendedName>
</protein>
<dbReference type="Gene3D" id="3.40.190.10">
    <property type="entry name" value="Periplasmic binding protein-like II"/>
    <property type="match status" value="2"/>
</dbReference>
<comment type="caution">
    <text evidence="6">The sequence shown here is derived from an EMBL/GenBank/DDBJ whole genome shotgun (WGS) entry which is preliminary data.</text>
</comment>
<evidence type="ECO:0000256" key="2">
    <source>
        <dbReference type="ARBA" id="ARBA00023015"/>
    </source>
</evidence>
<dbReference type="GO" id="GO:0032993">
    <property type="term" value="C:protein-DNA complex"/>
    <property type="evidence" value="ECO:0007669"/>
    <property type="project" value="TreeGrafter"/>
</dbReference>
<dbReference type="CDD" id="cd05466">
    <property type="entry name" value="PBP2_LTTR_substrate"/>
    <property type="match status" value="1"/>
</dbReference>
<organism evidence="6 7">
    <name type="scientific">Stomatobaculum longum</name>
    <dbReference type="NCBI Taxonomy" id="796942"/>
    <lineage>
        <taxon>Bacteria</taxon>
        <taxon>Bacillati</taxon>
        <taxon>Bacillota</taxon>
        <taxon>Clostridia</taxon>
        <taxon>Lachnospirales</taxon>
        <taxon>Lachnospiraceae</taxon>
        <taxon>Stomatobaculum</taxon>
    </lineage>
</organism>
<dbReference type="InterPro" id="IPR000847">
    <property type="entry name" value="LysR_HTH_N"/>
</dbReference>
<dbReference type="Gene3D" id="1.10.10.10">
    <property type="entry name" value="Winged helix-like DNA-binding domain superfamily/Winged helix DNA-binding domain"/>
    <property type="match status" value="1"/>
</dbReference>
<dbReference type="InterPro" id="IPR036390">
    <property type="entry name" value="WH_DNA-bd_sf"/>
</dbReference>
<proteinExistence type="inferred from homology"/>
<dbReference type="PROSITE" id="PS50931">
    <property type="entry name" value="HTH_LYSR"/>
    <property type="match status" value="1"/>
</dbReference>
<keyword evidence="2" id="KW-0805">Transcription regulation</keyword>
<dbReference type="GO" id="GO:0003677">
    <property type="term" value="F:DNA binding"/>
    <property type="evidence" value="ECO:0007669"/>
    <property type="project" value="UniProtKB-KW"/>
</dbReference>
<dbReference type="InterPro" id="IPR036388">
    <property type="entry name" value="WH-like_DNA-bd_sf"/>
</dbReference>
<dbReference type="InterPro" id="IPR005119">
    <property type="entry name" value="LysR_subst-bd"/>
</dbReference>
<evidence type="ECO:0000313" key="7">
    <source>
        <dbReference type="Proteomes" id="UP000018466"/>
    </source>
</evidence>
<name>A0AA36Y3B7_9FIRM</name>
<dbReference type="Pfam" id="PF03466">
    <property type="entry name" value="LysR_substrate"/>
    <property type="match status" value="1"/>
</dbReference>
<dbReference type="FunFam" id="1.10.10.10:FF:000001">
    <property type="entry name" value="LysR family transcriptional regulator"/>
    <property type="match status" value="1"/>
</dbReference>
<keyword evidence="4" id="KW-0804">Transcription</keyword>